<name>A0AAV7TWK2_PLEWA</name>
<reference evidence="1" key="1">
    <citation type="journal article" date="2022" name="bioRxiv">
        <title>Sequencing and chromosome-scale assembly of the giantPleurodeles waltlgenome.</title>
        <authorList>
            <person name="Brown T."/>
            <person name="Elewa A."/>
            <person name="Iarovenko S."/>
            <person name="Subramanian E."/>
            <person name="Araus A.J."/>
            <person name="Petzold A."/>
            <person name="Susuki M."/>
            <person name="Suzuki K.-i.T."/>
            <person name="Hayashi T."/>
            <person name="Toyoda A."/>
            <person name="Oliveira C."/>
            <person name="Osipova E."/>
            <person name="Leigh N.D."/>
            <person name="Simon A."/>
            <person name="Yun M.H."/>
        </authorList>
    </citation>
    <scope>NUCLEOTIDE SEQUENCE</scope>
    <source>
        <strain evidence="1">20211129_DDA</strain>
        <tissue evidence="1">Liver</tissue>
    </source>
</reference>
<accession>A0AAV7TWK2</accession>
<evidence type="ECO:0000313" key="1">
    <source>
        <dbReference type="EMBL" id="KAJ1181114.1"/>
    </source>
</evidence>
<gene>
    <name evidence="1" type="ORF">NDU88_006324</name>
</gene>
<evidence type="ECO:0000313" key="2">
    <source>
        <dbReference type="Proteomes" id="UP001066276"/>
    </source>
</evidence>
<keyword evidence="2" id="KW-1185">Reference proteome</keyword>
<sequence>MVELKAGFKAIHMLFDALTMCLDKMHKHMDDQCTRPGAAKQGSSGVEDGVMDMARGMERVEWLLKTLVAKNEDLEARSRSNNICITGMAESTNIRPMSTYVEHLLG</sequence>
<dbReference type="EMBL" id="JANPWB010000006">
    <property type="protein sequence ID" value="KAJ1181114.1"/>
    <property type="molecule type" value="Genomic_DNA"/>
</dbReference>
<dbReference type="Proteomes" id="UP001066276">
    <property type="component" value="Chromosome 3_2"/>
</dbReference>
<dbReference type="AlphaFoldDB" id="A0AAV7TWK2"/>
<protein>
    <submittedName>
        <fullName evidence="1">Uncharacterized protein</fullName>
    </submittedName>
</protein>
<comment type="caution">
    <text evidence="1">The sequence shown here is derived from an EMBL/GenBank/DDBJ whole genome shotgun (WGS) entry which is preliminary data.</text>
</comment>
<proteinExistence type="predicted"/>
<organism evidence="1 2">
    <name type="scientific">Pleurodeles waltl</name>
    <name type="common">Iberian ribbed newt</name>
    <dbReference type="NCBI Taxonomy" id="8319"/>
    <lineage>
        <taxon>Eukaryota</taxon>
        <taxon>Metazoa</taxon>
        <taxon>Chordata</taxon>
        <taxon>Craniata</taxon>
        <taxon>Vertebrata</taxon>
        <taxon>Euteleostomi</taxon>
        <taxon>Amphibia</taxon>
        <taxon>Batrachia</taxon>
        <taxon>Caudata</taxon>
        <taxon>Salamandroidea</taxon>
        <taxon>Salamandridae</taxon>
        <taxon>Pleurodelinae</taxon>
        <taxon>Pleurodeles</taxon>
    </lineage>
</organism>